<evidence type="ECO:0000313" key="4">
    <source>
        <dbReference type="EMBL" id="CAE0794100.1"/>
    </source>
</evidence>
<dbReference type="GO" id="GO:0003341">
    <property type="term" value="P:cilium movement"/>
    <property type="evidence" value="ECO:0007669"/>
    <property type="project" value="InterPro"/>
</dbReference>
<protein>
    <recommendedName>
        <fullName evidence="5">Coiled-coil domain-containing protein 39</fullName>
    </recommendedName>
</protein>
<evidence type="ECO:0000256" key="1">
    <source>
        <dbReference type="ARBA" id="ARBA00023054"/>
    </source>
</evidence>
<feature type="coiled-coil region" evidence="2">
    <location>
        <begin position="26"/>
        <end position="123"/>
    </location>
</feature>
<evidence type="ECO:0008006" key="5">
    <source>
        <dbReference type="Google" id="ProtNLM"/>
    </source>
</evidence>
<dbReference type="InterPro" id="IPR033290">
    <property type="entry name" value="CCDC39"/>
</dbReference>
<name>A0A7S4FGB3_9EUGL</name>
<dbReference type="GO" id="GO:0036159">
    <property type="term" value="P:inner dynein arm assembly"/>
    <property type="evidence" value="ECO:0007669"/>
    <property type="project" value="InterPro"/>
</dbReference>
<dbReference type="PANTHER" id="PTHR18962:SF0">
    <property type="entry name" value="COILED-COIL DOMAIN-CONTAINING PROTEIN 39"/>
    <property type="match status" value="1"/>
</dbReference>
<feature type="coiled-coil region" evidence="2">
    <location>
        <begin position="166"/>
        <end position="228"/>
    </location>
</feature>
<evidence type="ECO:0000256" key="3">
    <source>
        <dbReference type="SAM" id="MobiDB-lite"/>
    </source>
</evidence>
<reference evidence="4" key="1">
    <citation type="submission" date="2021-01" db="EMBL/GenBank/DDBJ databases">
        <authorList>
            <person name="Corre E."/>
            <person name="Pelletier E."/>
            <person name="Niang G."/>
            <person name="Scheremetjew M."/>
            <person name="Finn R."/>
            <person name="Kale V."/>
            <person name="Holt S."/>
            <person name="Cochrane G."/>
            <person name="Meng A."/>
            <person name="Brown T."/>
            <person name="Cohen L."/>
        </authorList>
    </citation>
    <scope>NUCLEOTIDE SEQUENCE</scope>
    <source>
        <strain evidence="4">CCMP1594</strain>
    </source>
</reference>
<dbReference type="GO" id="GO:0060285">
    <property type="term" value="P:cilium-dependent cell motility"/>
    <property type="evidence" value="ECO:0007669"/>
    <property type="project" value="TreeGrafter"/>
</dbReference>
<organism evidence="4">
    <name type="scientific">Eutreptiella gymnastica</name>
    <dbReference type="NCBI Taxonomy" id="73025"/>
    <lineage>
        <taxon>Eukaryota</taxon>
        <taxon>Discoba</taxon>
        <taxon>Euglenozoa</taxon>
        <taxon>Euglenida</taxon>
        <taxon>Spirocuta</taxon>
        <taxon>Euglenophyceae</taxon>
        <taxon>Eutreptiales</taxon>
        <taxon>Eutreptiaceae</taxon>
        <taxon>Eutreptiella</taxon>
    </lineage>
</organism>
<feature type="compositionally biased region" description="Low complexity" evidence="3">
    <location>
        <begin position="878"/>
        <end position="891"/>
    </location>
</feature>
<gene>
    <name evidence="4" type="ORF">EGYM00163_LOCUS5218</name>
</gene>
<dbReference type="PANTHER" id="PTHR18962">
    <property type="entry name" value="COILED-COIL DOMAIN-CONTAINING PROTEIN 39"/>
    <property type="match status" value="1"/>
</dbReference>
<accession>A0A7S4FGB3</accession>
<dbReference type="AlphaFoldDB" id="A0A7S4FGB3"/>
<proteinExistence type="predicted"/>
<feature type="region of interest" description="Disordered" evidence="3">
    <location>
        <begin position="864"/>
        <end position="891"/>
    </location>
</feature>
<evidence type="ECO:0000256" key="2">
    <source>
        <dbReference type="SAM" id="Coils"/>
    </source>
</evidence>
<feature type="coiled-coil region" evidence="2">
    <location>
        <begin position="630"/>
        <end position="702"/>
    </location>
</feature>
<keyword evidence="1 2" id="KW-0175">Coiled coil</keyword>
<sequence length="891" mass="103821">MADDDGGLDIMDGTDVLPDAMLNKVNKGLKAQILLYEQEVENKAKDISDNKTRLNLMSEHLVNVRTEIKNTQELCEAKKREIETEDHMAQLAERTIGRVKAEMKTIAQQKTEIQDKLDNIQNSIFQGNMKMDDFKAHMNFNQEELEQWDLARKQKEDDALALQKYHRADDAKIKELNLQIEKLSRAVLDKKKDLEREITETQAAQIELDKTAEDFKNLHKERQDLIRQWEEAIQAMHRRDEAIKGAGEQFAEGKAWQVKRTEQLQDRAAFLNIEVQNNKEMENKIAQEERVLSKYRNDHFLISQHLGELDDELEVLKNTLAKASLKLNQKKTQKTNLMNNLKDKQEGFNKMQVQAEKTTLKLQKEIEMATDLEKQSKLINDMLTETENTFKELDREMNMLKEEQYLKSQELFNVRKSEANLLAEISGAQAQNKNMLAKVNQLDQETFKQQELLYNIEFQVQQMERKVNRAKGERTEEEKKELKEKIDMLQTMLDDLQKQYKVLDLQVKRVLDDVRQSKMTVESKTTEKNRQNNIILELTLENESCQVELGKLTKNKEQLMVNHDVLKLQVNRLDKILMNRGKELYSLENRKAQLQITIEERESEIAVHKDMLRMQIKTSEDERRKVVMELRERQNQVQHLKNRFQVLVNRMNRDEDDMDGEMTHAQYIVKTAKEREELQAQGDALDEEIKRMEKEAKKLDKTILTLKGCNSAFKSQFKKATQGDPEAQTKEALEQKHRELQTLINRRTNDMKDYLKNEMGKMAELQDCSREKQELQHKVHILKEGLEGVNKNISEYQNVIGRVNTAIAKLRKNVDDAIQRDVELQEEKECDNQVILSLANLAQSSGDEVFSQALSDCLQRYEIEAPRPPSARSDGAPSRTSSVSSSAHSQQ</sequence>
<dbReference type="Pfam" id="PF24161">
    <property type="entry name" value="CCDC39"/>
    <property type="match status" value="1"/>
</dbReference>
<feature type="coiled-coil region" evidence="2">
    <location>
        <begin position="271"/>
        <end position="513"/>
    </location>
</feature>
<dbReference type="GO" id="GO:0005930">
    <property type="term" value="C:axoneme"/>
    <property type="evidence" value="ECO:0007669"/>
    <property type="project" value="InterPro"/>
</dbReference>
<dbReference type="EMBL" id="HBJA01016292">
    <property type="protein sequence ID" value="CAE0794100.1"/>
    <property type="molecule type" value="Transcribed_RNA"/>
</dbReference>